<dbReference type="InterPro" id="IPR050182">
    <property type="entry name" value="Cytochrome_P450_fam2"/>
</dbReference>
<keyword evidence="2" id="KW-0479">Metal-binding</keyword>
<dbReference type="SUPFAM" id="SSF48264">
    <property type="entry name" value="Cytochrome P450"/>
    <property type="match status" value="1"/>
</dbReference>
<dbReference type="GO" id="GO:0005737">
    <property type="term" value="C:cytoplasm"/>
    <property type="evidence" value="ECO:0007669"/>
    <property type="project" value="TreeGrafter"/>
</dbReference>
<dbReference type="GO" id="GO:0006805">
    <property type="term" value="P:xenobiotic metabolic process"/>
    <property type="evidence" value="ECO:0007669"/>
    <property type="project" value="TreeGrafter"/>
</dbReference>
<dbReference type="GO" id="GO:0005506">
    <property type="term" value="F:iron ion binding"/>
    <property type="evidence" value="ECO:0007669"/>
    <property type="project" value="InterPro"/>
</dbReference>
<dbReference type="GO" id="GO:0016712">
    <property type="term" value="F:oxidoreductase activity, acting on paired donors, with incorporation or reduction of molecular oxygen, reduced flavin or flavoprotein as one donor, and incorporation of one atom of oxygen"/>
    <property type="evidence" value="ECO:0007669"/>
    <property type="project" value="TreeGrafter"/>
</dbReference>
<dbReference type="AlphaFoldDB" id="A0A915LZ60"/>
<reference evidence="6" key="1">
    <citation type="submission" date="2022-11" db="UniProtKB">
        <authorList>
            <consortium name="WormBaseParasite"/>
        </authorList>
    </citation>
    <scope>IDENTIFICATION</scope>
</reference>
<dbReference type="Proteomes" id="UP000887561">
    <property type="component" value="Unplaced"/>
</dbReference>
<dbReference type="GO" id="GO:0020037">
    <property type="term" value="F:heme binding"/>
    <property type="evidence" value="ECO:0007669"/>
    <property type="project" value="InterPro"/>
</dbReference>
<dbReference type="PRINTS" id="PR00463">
    <property type="entry name" value="EP450I"/>
</dbReference>
<dbReference type="PANTHER" id="PTHR24300:SF375">
    <property type="entry name" value="CYTOCHROME P450 FAMILY"/>
    <property type="match status" value="1"/>
</dbReference>
<keyword evidence="3" id="KW-0408">Iron</keyword>
<dbReference type="InterPro" id="IPR036396">
    <property type="entry name" value="Cyt_P450_sf"/>
</dbReference>
<keyword evidence="5" id="KW-1185">Reference proteome</keyword>
<keyword evidence="4" id="KW-0503">Monooxygenase</keyword>
<evidence type="ECO:0000313" key="6">
    <source>
        <dbReference type="WBParaSite" id="scaffold20404_cov157.g19465"/>
    </source>
</evidence>
<dbReference type="WBParaSite" id="scaffold20404_cov157.g19465">
    <property type="protein sequence ID" value="scaffold20404_cov157.g19465"/>
    <property type="gene ID" value="scaffold20404_cov157.g19465"/>
</dbReference>
<evidence type="ECO:0000313" key="5">
    <source>
        <dbReference type="Proteomes" id="UP000887561"/>
    </source>
</evidence>
<dbReference type="Gene3D" id="1.10.630.10">
    <property type="entry name" value="Cytochrome P450"/>
    <property type="match status" value="1"/>
</dbReference>
<organism evidence="5 6">
    <name type="scientific">Meloidogyne javanica</name>
    <name type="common">Root-knot nematode worm</name>
    <dbReference type="NCBI Taxonomy" id="6303"/>
    <lineage>
        <taxon>Eukaryota</taxon>
        <taxon>Metazoa</taxon>
        <taxon>Ecdysozoa</taxon>
        <taxon>Nematoda</taxon>
        <taxon>Chromadorea</taxon>
        <taxon>Rhabditida</taxon>
        <taxon>Tylenchina</taxon>
        <taxon>Tylenchomorpha</taxon>
        <taxon>Tylenchoidea</taxon>
        <taxon>Meloidogynidae</taxon>
        <taxon>Meloidogyninae</taxon>
        <taxon>Meloidogyne</taxon>
        <taxon>Meloidogyne incognita group</taxon>
    </lineage>
</organism>
<dbReference type="GO" id="GO:0006082">
    <property type="term" value="P:organic acid metabolic process"/>
    <property type="evidence" value="ECO:0007669"/>
    <property type="project" value="TreeGrafter"/>
</dbReference>
<dbReference type="PANTHER" id="PTHR24300">
    <property type="entry name" value="CYTOCHROME P450 508A4-RELATED"/>
    <property type="match status" value="1"/>
</dbReference>
<dbReference type="InterPro" id="IPR002401">
    <property type="entry name" value="Cyt_P450_E_grp-I"/>
</dbReference>
<dbReference type="InterPro" id="IPR001128">
    <property type="entry name" value="Cyt_P450"/>
</dbReference>
<comment type="similarity">
    <text evidence="1">Belongs to the cytochrome P450 family.</text>
</comment>
<sequence length="249" mass="29496">MFLLFFGILLAFFQLLLFYNFYWKRRHLPPGPTPLPIVGNLLELGKKPPGYDIFLKWREEYGPIYTYWVGEQPMVAFTEYSLINETIEGQAWREHRKFLMNVFRNLVVGKNLLEQKVLSEFSAMCENIDKAIGECSIGEDMEIISHLDLCVGSIINSLLFGYQFHGEKTEEFVELKKILNEYIQFLLRNSSKIFLEVQRKIMRTYAFFKKQIEEHENDGEYLGDERLDFVSAFMREIKLRDGKENYEYG</sequence>
<evidence type="ECO:0000256" key="2">
    <source>
        <dbReference type="ARBA" id="ARBA00022723"/>
    </source>
</evidence>
<dbReference type="Pfam" id="PF00067">
    <property type="entry name" value="p450"/>
    <property type="match status" value="2"/>
</dbReference>
<protein>
    <submittedName>
        <fullName evidence="6">Cytochrome P450</fullName>
    </submittedName>
</protein>
<keyword evidence="4" id="KW-0560">Oxidoreductase</keyword>
<name>A0A915LZ60_MELJA</name>
<evidence type="ECO:0000256" key="4">
    <source>
        <dbReference type="ARBA" id="ARBA00023033"/>
    </source>
</evidence>
<proteinExistence type="inferred from homology"/>
<evidence type="ECO:0000256" key="3">
    <source>
        <dbReference type="ARBA" id="ARBA00023004"/>
    </source>
</evidence>
<evidence type="ECO:0000256" key="1">
    <source>
        <dbReference type="ARBA" id="ARBA00010617"/>
    </source>
</evidence>
<accession>A0A915LZ60</accession>